<dbReference type="AlphaFoldDB" id="A0A7C3KCV6"/>
<accession>A0A7C3KCV6</accession>
<sequence>MGRFTRFSPKVVGERSLVALVVTVFVSSCFARSPQTSSNSSDPERAAANPPTNRASTLAQAPRPANAAACERELRSRLTQEFGSQLEITVNSAEIYFTSNAEQGIRGTATVIFQSDNRAADYRYDCTVNLRTGTVSQLTYQRINQTSPTPTPGGSSVAICERTLRDRITQSTGEPVIVTINSANPYFISNAEEGVRGTATARFSETNRSTNYRYDCAVNIRTGQVTQLTYEPTTSPPVSSTAICERTLRERLAQETGSSSNVTITSANPYFISSTEEGVRGTANARVVNTNRLINYRYDCVVNIRDRQVTRFTYQRVTPPSPPPVVSSRAICERELQKRIAQQTNGRVDVKLTSANTYFISSTEEEVRGTATARFQNTNRSANYRFDCAVNLRTGQVTQFTYRRTDPPVTTPQTAYNRGYARGRQDALNNRPYNPFQGVSDNGWQNNAELSRAYTRGYADGFQSVSRPEPEPPVNGAW</sequence>
<dbReference type="EMBL" id="DSRU01000093">
    <property type="protein sequence ID" value="HFM97566.1"/>
    <property type="molecule type" value="Genomic_DNA"/>
</dbReference>
<proteinExistence type="predicted"/>
<feature type="region of interest" description="Disordered" evidence="1">
    <location>
        <begin position="32"/>
        <end position="66"/>
    </location>
</feature>
<dbReference type="PROSITE" id="PS51257">
    <property type="entry name" value="PROKAR_LIPOPROTEIN"/>
    <property type="match status" value="1"/>
</dbReference>
<comment type="caution">
    <text evidence="2">The sequence shown here is derived from an EMBL/GenBank/DDBJ whole genome shotgun (WGS) entry which is preliminary data.</text>
</comment>
<gene>
    <name evidence="2" type="ORF">ENR64_07320</name>
</gene>
<organism evidence="2">
    <name type="scientific">Oscillatoriales cyanobacterium SpSt-418</name>
    <dbReference type="NCBI Taxonomy" id="2282169"/>
    <lineage>
        <taxon>Bacteria</taxon>
        <taxon>Bacillati</taxon>
        <taxon>Cyanobacteriota</taxon>
        <taxon>Cyanophyceae</taxon>
        <taxon>Oscillatoriophycideae</taxon>
        <taxon>Oscillatoriales</taxon>
    </lineage>
</organism>
<protein>
    <submittedName>
        <fullName evidence="2">Uncharacterized protein</fullName>
    </submittedName>
</protein>
<name>A0A7C3KCV6_9CYAN</name>
<evidence type="ECO:0000313" key="2">
    <source>
        <dbReference type="EMBL" id="HFM97566.1"/>
    </source>
</evidence>
<reference evidence="2" key="1">
    <citation type="journal article" date="2020" name="mSystems">
        <title>Genome- and Community-Level Interaction Insights into Carbon Utilization and Element Cycling Functions of Hydrothermarchaeota in Hydrothermal Sediment.</title>
        <authorList>
            <person name="Zhou Z."/>
            <person name="Liu Y."/>
            <person name="Xu W."/>
            <person name="Pan J."/>
            <person name="Luo Z.H."/>
            <person name="Li M."/>
        </authorList>
    </citation>
    <scope>NUCLEOTIDE SEQUENCE [LARGE SCALE GENOMIC DNA]</scope>
    <source>
        <strain evidence="2">SpSt-418</strain>
    </source>
</reference>
<evidence type="ECO:0000256" key="1">
    <source>
        <dbReference type="SAM" id="MobiDB-lite"/>
    </source>
</evidence>